<dbReference type="Proteomes" id="UP001057474">
    <property type="component" value="Chromosome"/>
</dbReference>
<dbReference type="Gene3D" id="3.90.1200.10">
    <property type="match status" value="1"/>
</dbReference>
<protein>
    <submittedName>
        <fullName evidence="1">Phosphotransferase</fullName>
    </submittedName>
</protein>
<sequence length="293" mass="33418">MKMLRQNITNIYGSQGTEWIANLPALITSLTNHWGLREVTPVVNMTFNYVAKAILNNEEPVVLKISYDRQSIFNEQHALTSLGPRGSIKLIDYNCKYNALLLQQAVPGITLKSLYREQPDYVMDCYVETMQRLHQHQPQLKQSPHPQVADWLKVLESPTLQQIPITMLDKAVALRNKLLASPKPLIFLHGDLHHDNILKHDNKWLAIDPKGVIGEPEFEIAAFDFMYIHELTTTPDVKSLFARRVELLAKKSGLDAQRINDWVLVRLILMAAWFIEDHGDPSSAIKLAELILS</sequence>
<dbReference type="InterPro" id="IPR006748">
    <property type="entry name" value="NH2Glyco/OHUrea_AB-resist_kin"/>
</dbReference>
<accession>A0ABY4YAB3</accession>
<name>A0ABY4YAB3_9GAMM</name>
<dbReference type="SUPFAM" id="SSF56112">
    <property type="entry name" value="Protein kinase-like (PK-like)"/>
    <property type="match status" value="1"/>
</dbReference>
<keyword evidence="2" id="KW-1185">Reference proteome</keyword>
<reference evidence="1" key="1">
    <citation type="submission" date="2021-03" db="EMBL/GenBank/DDBJ databases">
        <title>Legionella lytica PCM 2298.</title>
        <authorList>
            <person name="Koper P."/>
        </authorList>
    </citation>
    <scope>NUCLEOTIDE SEQUENCE</scope>
    <source>
        <strain evidence="1">PCM 2298</strain>
    </source>
</reference>
<proteinExistence type="predicted"/>
<evidence type="ECO:0000313" key="2">
    <source>
        <dbReference type="Proteomes" id="UP001057474"/>
    </source>
</evidence>
<dbReference type="RefSeq" id="WP_252581082.1">
    <property type="nucleotide sequence ID" value="NZ_CP071527.1"/>
</dbReference>
<dbReference type="InterPro" id="IPR011009">
    <property type="entry name" value="Kinase-like_dom_sf"/>
</dbReference>
<dbReference type="Pfam" id="PF04655">
    <property type="entry name" value="APH_6_hur"/>
    <property type="match status" value="1"/>
</dbReference>
<organism evidence="1 2">
    <name type="scientific">Legionella lytica</name>
    <dbReference type="NCBI Taxonomy" id="96232"/>
    <lineage>
        <taxon>Bacteria</taxon>
        <taxon>Pseudomonadati</taxon>
        <taxon>Pseudomonadota</taxon>
        <taxon>Gammaproteobacteria</taxon>
        <taxon>Legionellales</taxon>
        <taxon>Legionellaceae</taxon>
        <taxon>Legionella</taxon>
    </lineage>
</organism>
<gene>
    <name evidence="1" type="ORF">J2N86_03830</name>
</gene>
<dbReference type="EMBL" id="CP071527">
    <property type="protein sequence ID" value="USQ14461.1"/>
    <property type="molecule type" value="Genomic_DNA"/>
</dbReference>
<evidence type="ECO:0000313" key="1">
    <source>
        <dbReference type="EMBL" id="USQ14461.1"/>
    </source>
</evidence>